<feature type="transmembrane region" description="Helical" evidence="7">
    <location>
        <begin position="420"/>
        <end position="440"/>
    </location>
</feature>
<keyword evidence="5 7" id="KW-1133">Transmembrane helix</keyword>
<proteinExistence type="predicted"/>
<reference evidence="8" key="1">
    <citation type="submission" date="2020-10" db="EMBL/GenBank/DDBJ databases">
        <authorList>
            <person name="Gilroy R."/>
        </authorList>
    </citation>
    <scope>NUCLEOTIDE SEQUENCE</scope>
    <source>
        <strain evidence="8">CHK178-757</strain>
    </source>
</reference>
<keyword evidence="6 7" id="KW-0472">Membrane</keyword>
<feature type="transmembrane region" description="Helical" evidence="7">
    <location>
        <begin position="280"/>
        <end position="298"/>
    </location>
</feature>
<dbReference type="InterPro" id="IPR048279">
    <property type="entry name" value="MdtK-like"/>
</dbReference>
<keyword evidence="2" id="KW-0813">Transport</keyword>
<evidence type="ECO:0000256" key="4">
    <source>
        <dbReference type="ARBA" id="ARBA00022692"/>
    </source>
</evidence>
<keyword evidence="3" id="KW-1003">Cell membrane</keyword>
<dbReference type="GO" id="GO:0005886">
    <property type="term" value="C:plasma membrane"/>
    <property type="evidence" value="ECO:0007669"/>
    <property type="project" value="UniProtKB-SubCell"/>
</dbReference>
<evidence type="ECO:0000313" key="9">
    <source>
        <dbReference type="Proteomes" id="UP000823927"/>
    </source>
</evidence>
<feature type="transmembrane region" description="Helical" evidence="7">
    <location>
        <begin position="358"/>
        <end position="379"/>
    </location>
</feature>
<feature type="transmembrane region" description="Helical" evidence="7">
    <location>
        <begin position="193"/>
        <end position="215"/>
    </location>
</feature>
<keyword evidence="4 7" id="KW-0812">Transmembrane</keyword>
<name>A0A9D1F227_9FIRM</name>
<dbReference type="Pfam" id="PF01554">
    <property type="entry name" value="MatE"/>
    <property type="match status" value="2"/>
</dbReference>
<protein>
    <submittedName>
        <fullName evidence="8">MATE family efflux transporter</fullName>
    </submittedName>
</protein>
<gene>
    <name evidence="8" type="ORF">IAB46_00895</name>
</gene>
<feature type="transmembrane region" description="Helical" evidence="7">
    <location>
        <begin position="391"/>
        <end position="414"/>
    </location>
</feature>
<dbReference type="InterPro" id="IPR002528">
    <property type="entry name" value="MATE_fam"/>
</dbReference>
<dbReference type="NCBIfam" id="TIGR00797">
    <property type="entry name" value="matE"/>
    <property type="match status" value="1"/>
</dbReference>
<organism evidence="8 9">
    <name type="scientific">Candidatus Scybalocola faecigallinarum</name>
    <dbReference type="NCBI Taxonomy" id="2840941"/>
    <lineage>
        <taxon>Bacteria</taxon>
        <taxon>Bacillati</taxon>
        <taxon>Bacillota</taxon>
        <taxon>Clostridia</taxon>
        <taxon>Lachnospirales</taxon>
        <taxon>Lachnospiraceae</taxon>
        <taxon>Lachnospiraceae incertae sedis</taxon>
        <taxon>Candidatus Scybalocola (ex Gilroy et al. 2021)</taxon>
    </lineage>
</organism>
<dbReference type="InterPro" id="IPR052031">
    <property type="entry name" value="Membrane_Transporter-Flippase"/>
</dbReference>
<evidence type="ECO:0000256" key="5">
    <source>
        <dbReference type="ARBA" id="ARBA00022989"/>
    </source>
</evidence>
<reference evidence="8" key="2">
    <citation type="journal article" date="2021" name="PeerJ">
        <title>Extensive microbial diversity within the chicken gut microbiome revealed by metagenomics and culture.</title>
        <authorList>
            <person name="Gilroy R."/>
            <person name="Ravi A."/>
            <person name="Getino M."/>
            <person name="Pursley I."/>
            <person name="Horton D.L."/>
            <person name="Alikhan N.F."/>
            <person name="Baker D."/>
            <person name="Gharbi K."/>
            <person name="Hall N."/>
            <person name="Watson M."/>
            <person name="Adriaenssens E.M."/>
            <person name="Foster-Nyarko E."/>
            <person name="Jarju S."/>
            <person name="Secka A."/>
            <person name="Antonio M."/>
            <person name="Oren A."/>
            <person name="Chaudhuri R.R."/>
            <person name="La Ragione R."/>
            <person name="Hildebrand F."/>
            <person name="Pallen M.J."/>
        </authorList>
    </citation>
    <scope>NUCLEOTIDE SEQUENCE</scope>
    <source>
        <strain evidence="8">CHK178-757</strain>
    </source>
</reference>
<dbReference type="PANTHER" id="PTHR43549">
    <property type="entry name" value="MULTIDRUG RESISTANCE PROTEIN YPNP-RELATED"/>
    <property type="match status" value="1"/>
</dbReference>
<comment type="caution">
    <text evidence="8">The sequence shown here is derived from an EMBL/GenBank/DDBJ whole genome shotgun (WGS) entry which is preliminary data.</text>
</comment>
<accession>A0A9D1F227</accession>
<feature type="transmembrane region" description="Helical" evidence="7">
    <location>
        <begin position="96"/>
        <end position="117"/>
    </location>
</feature>
<feature type="transmembrane region" description="Helical" evidence="7">
    <location>
        <begin position="319"/>
        <end position="338"/>
    </location>
</feature>
<dbReference type="GO" id="GO:0015297">
    <property type="term" value="F:antiporter activity"/>
    <property type="evidence" value="ECO:0007669"/>
    <property type="project" value="InterPro"/>
</dbReference>
<dbReference type="Proteomes" id="UP000823927">
    <property type="component" value="Unassembled WGS sequence"/>
</dbReference>
<evidence type="ECO:0000256" key="6">
    <source>
        <dbReference type="ARBA" id="ARBA00023136"/>
    </source>
</evidence>
<feature type="transmembrane region" description="Helical" evidence="7">
    <location>
        <begin position="238"/>
        <end position="260"/>
    </location>
</feature>
<sequence>MSTHVKDMTSGTPWKQLLVFALPLMIGNVFQQLYTVMDSVIVGQGIGVNALAALGAADWFNWMVVGLATGFSQGFSIQIAQQFGARDYDHLKKTVAASYTLSLAMGVIFTVIMQLAARPGLVLLNTPENIIGDSLSYLRVSFSGFIVVMAYNMFASVLRALGDSKTPLIAMVIAAAINIVLDIAFVMGLHMGVASAAAATVIAQAFSAVYCFMAVRKIKLLKLSARDWRPNGRRMGKLMYLGAPMAFQNVIISIGGMALQSVVNRFGLAFVAGFTATNKLYGVLEVAATSFGFSMTTFTGQNLGAKKIRRISKGMRSSLIMAFITSEIISAAMILFGRMILRLFISGAESEIREVTDIAYHFLFVMCVPLFILYVLHVVRSAIQGMGDTIIPMISGCTEMVMRVSVAMILPHFFGPESVFFAEVAAWIGADVILITAYLVKMHRLLASSTESSG</sequence>
<evidence type="ECO:0000256" key="2">
    <source>
        <dbReference type="ARBA" id="ARBA00022448"/>
    </source>
</evidence>
<dbReference type="CDD" id="cd13138">
    <property type="entry name" value="MATE_yoeA_like"/>
    <property type="match status" value="1"/>
</dbReference>
<dbReference type="PIRSF" id="PIRSF006603">
    <property type="entry name" value="DinF"/>
    <property type="match status" value="1"/>
</dbReference>
<evidence type="ECO:0000256" key="3">
    <source>
        <dbReference type="ARBA" id="ARBA00022475"/>
    </source>
</evidence>
<feature type="transmembrane region" description="Helical" evidence="7">
    <location>
        <begin position="137"/>
        <end position="161"/>
    </location>
</feature>
<evidence type="ECO:0000313" key="8">
    <source>
        <dbReference type="EMBL" id="HIS46114.1"/>
    </source>
</evidence>
<evidence type="ECO:0000256" key="1">
    <source>
        <dbReference type="ARBA" id="ARBA00004651"/>
    </source>
</evidence>
<evidence type="ECO:0000256" key="7">
    <source>
        <dbReference type="SAM" id="Phobius"/>
    </source>
</evidence>
<dbReference type="EMBL" id="DVIT01000004">
    <property type="protein sequence ID" value="HIS46114.1"/>
    <property type="molecule type" value="Genomic_DNA"/>
</dbReference>
<dbReference type="PANTHER" id="PTHR43549:SF3">
    <property type="entry name" value="MULTIDRUG RESISTANCE PROTEIN YPNP-RELATED"/>
    <property type="match status" value="1"/>
</dbReference>
<dbReference type="AlphaFoldDB" id="A0A9D1F227"/>
<dbReference type="GO" id="GO:0042910">
    <property type="term" value="F:xenobiotic transmembrane transporter activity"/>
    <property type="evidence" value="ECO:0007669"/>
    <property type="project" value="InterPro"/>
</dbReference>
<feature type="transmembrane region" description="Helical" evidence="7">
    <location>
        <begin position="168"/>
        <end position="187"/>
    </location>
</feature>
<comment type="subcellular location">
    <subcellularLocation>
        <location evidence="1">Cell membrane</location>
        <topology evidence="1">Multi-pass membrane protein</topology>
    </subcellularLocation>
</comment>